<evidence type="ECO:0000313" key="2">
    <source>
        <dbReference type="EMBL" id="SVA24538.1"/>
    </source>
</evidence>
<feature type="coiled-coil region" evidence="1">
    <location>
        <begin position="875"/>
        <end position="902"/>
    </location>
</feature>
<protein>
    <submittedName>
        <fullName evidence="2">Uncharacterized protein</fullName>
    </submittedName>
</protein>
<feature type="coiled-coil region" evidence="1">
    <location>
        <begin position="483"/>
        <end position="544"/>
    </location>
</feature>
<accession>A0A381UAD9</accession>
<keyword evidence="1" id="KW-0175">Coiled coil</keyword>
<dbReference type="PROSITE" id="PS51257">
    <property type="entry name" value="PROKAR_LIPOPROTEIN"/>
    <property type="match status" value="1"/>
</dbReference>
<feature type="coiled-coil region" evidence="1">
    <location>
        <begin position="806"/>
        <end position="848"/>
    </location>
</feature>
<gene>
    <name evidence="2" type="ORF">METZ01_LOCUS77392</name>
</gene>
<dbReference type="AlphaFoldDB" id="A0A381UAD9"/>
<organism evidence="2">
    <name type="scientific">marine metagenome</name>
    <dbReference type="NCBI Taxonomy" id="408172"/>
    <lineage>
        <taxon>unclassified sequences</taxon>
        <taxon>metagenomes</taxon>
        <taxon>ecological metagenomes</taxon>
    </lineage>
</organism>
<evidence type="ECO:0000256" key="1">
    <source>
        <dbReference type="SAM" id="Coils"/>
    </source>
</evidence>
<feature type="coiled-coil region" evidence="1">
    <location>
        <begin position="248"/>
        <end position="317"/>
    </location>
</feature>
<dbReference type="EMBL" id="UINC01005947">
    <property type="protein sequence ID" value="SVA24538.1"/>
    <property type="molecule type" value="Genomic_DNA"/>
</dbReference>
<feature type="non-terminal residue" evidence="2">
    <location>
        <position position="926"/>
    </location>
</feature>
<proteinExistence type="predicted"/>
<feature type="coiled-coil region" evidence="1">
    <location>
        <begin position="55"/>
        <end position="143"/>
    </location>
</feature>
<reference evidence="2" key="1">
    <citation type="submission" date="2018-05" db="EMBL/GenBank/DDBJ databases">
        <authorList>
            <person name="Lanie J.A."/>
            <person name="Ng W.-L."/>
            <person name="Kazmierczak K.M."/>
            <person name="Andrzejewski T.M."/>
            <person name="Davidsen T.M."/>
            <person name="Wayne K.J."/>
            <person name="Tettelin H."/>
            <person name="Glass J.I."/>
            <person name="Rusch D."/>
            <person name="Podicherti R."/>
            <person name="Tsui H.-C.T."/>
            <person name="Winkler M.E."/>
        </authorList>
    </citation>
    <scope>NUCLEOTIDE SEQUENCE</scope>
</reference>
<name>A0A381UAD9_9ZZZZ</name>
<sequence>MFKKALMKISVIGIVGAAFVACGIVDVEQAQGVVDLRARILEIQTNQVDPLVDQINAIEEQVAPIEAEIEALERKKGKLYEQAEEMGQKFDQEMRERFDTAYMEGDQARGEFEKEIEARYRELEEKERQLQDERRRLVEEQGEAFQQKKEAIEDAGQDTWEALEFEMREKEEGAQKVSKFMWRAWDDEREEAHQQVEDLRREYEENNSFNVEMEAIHQAWKDIDDLYFEIDVEQMQIEEARMELHDMMNPLQEQAQQLRRTKRDIQEQDPATFARIAGISGSEQNIDERIKERDDKIHDLRLQLREVIEEQQQTQTEPKQLDWDEHAKRTDEIWEEYSNQIDQIELKRTQGFDLTRKHSDASMALAALEEIDLHYMRQLAFHRGMLGQVVQQLIEIEEESDDDSLKRSRLISNIEGMRREVNDHQSLLGIFEPMLQQDVQNPDWQERSANLSDAQSALANTPETNTIDVTNADGSITAQTVENPVYQNALAALESAKAELENTPKLILSQPYPNPDYVQFTERIDSLNQEITNLEADLNTFSDQPTSANPAYTAALAEKIELERLFFDLQDRRDAEIQAKRDIINAGAEGGAPDPDKLDAEIQLLMRNAEAVRDNLLAALDAEFTVTDVSTSTGDSEVRAQEIRDEIENIETYITELHNSKGQGRNAQEQMVQEIRGEIRGIEDQMEGMHNFMRELEDQQRPLHEKRMVLDKERMVLEQKQRDIEDQRGPWEEERRRYEEDLWSGFDNWQHARQQEIEEQQEQMWELVRIDMDLKRKEVEESMKQMWIDFETEGRDAFENLDRELNERHKTEIEDMRRELDESRRNLQQAFEAEREAVIQEIEDMRDQLYEERMSPIEAEIDHLDEEIGDKFASLEGLYQQQEELAGQLEDLEAQVRKLDQKAEFGLLSVIGGAINNAEKLEQNPA</sequence>